<feature type="transmembrane region" description="Helical" evidence="2">
    <location>
        <begin position="45"/>
        <end position="70"/>
    </location>
</feature>
<dbReference type="EMBL" id="AZBU02000003">
    <property type="protein sequence ID" value="TKR88170.1"/>
    <property type="molecule type" value="Genomic_DNA"/>
</dbReference>
<organism evidence="3 5">
    <name type="scientific">Steinernema carpocapsae</name>
    <name type="common">Entomopathogenic nematode</name>
    <dbReference type="NCBI Taxonomy" id="34508"/>
    <lineage>
        <taxon>Eukaryota</taxon>
        <taxon>Metazoa</taxon>
        <taxon>Ecdysozoa</taxon>
        <taxon>Nematoda</taxon>
        <taxon>Chromadorea</taxon>
        <taxon>Rhabditida</taxon>
        <taxon>Tylenchina</taxon>
        <taxon>Panagrolaimomorpha</taxon>
        <taxon>Strongyloidoidea</taxon>
        <taxon>Steinernematidae</taxon>
        <taxon>Steinernema</taxon>
    </lineage>
</organism>
<evidence type="ECO:0000256" key="1">
    <source>
        <dbReference type="SAM" id="MobiDB-lite"/>
    </source>
</evidence>
<accession>A0A4U5NXQ6</accession>
<comment type="caution">
    <text evidence="3">The sequence shown here is derived from an EMBL/GenBank/DDBJ whole genome shotgun (WGS) entry which is preliminary data.</text>
</comment>
<evidence type="ECO:0000256" key="2">
    <source>
        <dbReference type="SAM" id="Phobius"/>
    </source>
</evidence>
<gene>
    <name evidence="3" type="ORF">L596_012456</name>
    <name evidence="4" type="ORF">L596_012463</name>
</gene>
<evidence type="ECO:0000313" key="5">
    <source>
        <dbReference type="Proteomes" id="UP000298663"/>
    </source>
</evidence>
<proteinExistence type="predicted"/>
<dbReference type="AlphaFoldDB" id="A0A4U5NXQ6"/>
<keyword evidence="5" id="KW-1185">Reference proteome</keyword>
<evidence type="ECO:0000313" key="4">
    <source>
        <dbReference type="EMBL" id="TKR88178.1"/>
    </source>
</evidence>
<name>A0A4U5NXQ6_STECR</name>
<reference evidence="3" key="3">
    <citation type="journal article" date="2019" name="G3 (Bethesda)">
        <title>Hybrid Assembly of the Genome of the Entomopathogenic Nematode Steinernema carpocapsae Identifies the X-Chromosome.</title>
        <authorList>
            <person name="Serra L."/>
            <person name="Macchietto M."/>
            <person name="Macias-Munoz A."/>
            <person name="McGill C.J."/>
            <person name="Rodriguez I.M."/>
            <person name="Rodriguez B."/>
            <person name="Murad R."/>
            <person name="Mortazavi A."/>
        </authorList>
    </citation>
    <scope>NUCLEOTIDE SEQUENCE</scope>
    <source>
        <strain evidence="3">ALL</strain>
    </source>
</reference>
<sequence>MAQEVRTTEEVQENSTEVTTTEALTETKPPFWDSLNTSLQKASPFLSVVSLILISVVLLVMCVVACLCCCKSTPKKTLKKGKAPETDTEASTGTMTKASKNTFKDVERTPGSPKKPKKAPSKMLDREGVRRTFEDGVDGRNHR</sequence>
<keyword evidence="2" id="KW-0472">Membrane</keyword>
<feature type="region of interest" description="Disordered" evidence="1">
    <location>
        <begin position="75"/>
        <end position="143"/>
    </location>
</feature>
<reference evidence="3" key="1">
    <citation type="submission" date="2013-11" db="EMBL/GenBank/DDBJ databases">
        <authorList>
            <person name="Sternberg P."/>
            <person name="Dillman A."/>
            <person name="Macchietto M."/>
        </authorList>
    </citation>
    <scope>NUCLEOTIDE SEQUENCE</scope>
    <source>
        <strain evidence="3">ALL</strain>
    </source>
</reference>
<dbReference type="Proteomes" id="UP000298663">
    <property type="component" value="Unassembled WGS sequence"/>
</dbReference>
<evidence type="ECO:0000313" key="3">
    <source>
        <dbReference type="EMBL" id="TKR88170.1"/>
    </source>
</evidence>
<feature type="compositionally biased region" description="Polar residues" evidence="1">
    <location>
        <begin position="89"/>
        <end position="101"/>
    </location>
</feature>
<dbReference type="EMBL" id="AZBU02000003">
    <property type="protein sequence ID" value="TKR88178.1"/>
    <property type="molecule type" value="Genomic_DNA"/>
</dbReference>
<feature type="region of interest" description="Disordered" evidence="1">
    <location>
        <begin position="1"/>
        <end position="23"/>
    </location>
</feature>
<reference evidence="3 5" key="2">
    <citation type="journal article" date="2015" name="Genome Biol.">
        <title>Comparative genomics of Steinernema reveals deeply conserved gene regulatory networks.</title>
        <authorList>
            <person name="Dillman A.R."/>
            <person name="Macchietto M."/>
            <person name="Porter C.F."/>
            <person name="Rogers A."/>
            <person name="Williams B."/>
            <person name="Antoshechkin I."/>
            <person name="Lee M.M."/>
            <person name="Goodwin Z."/>
            <person name="Lu X."/>
            <person name="Lewis E.E."/>
            <person name="Goodrich-Blair H."/>
            <person name="Stock S.P."/>
            <person name="Adams B.J."/>
            <person name="Sternberg P.W."/>
            <person name="Mortazavi A."/>
        </authorList>
    </citation>
    <scope>NUCLEOTIDE SEQUENCE [LARGE SCALE GENOMIC DNA]</scope>
    <source>
        <strain evidence="3 5">ALL</strain>
    </source>
</reference>
<feature type="compositionally biased region" description="Basic and acidic residues" evidence="1">
    <location>
        <begin position="123"/>
        <end position="143"/>
    </location>
</feature>
<keyword evidence="2" id="KW-1133">Transmembrane helix</keyword>
<protein>
    <submittedName>
        <fullName evidence="3">Uncharacterized protein</fullName>
    </submittedName>
</protein>
<keyword evidence="2" id="KW-0812">Transmembrane</keyword>